<name>U7UIJ5_9FIRM</name>
<evidence type="ECO:0000256" key="1">
    <source>
        <dbReference type="ARBA" id="ARBA00022801"/>
    </source>
</evidence>
<organism evidence="3 4">
    <name type="scientific">Megasphaera vaginalis</name>
    <name type="common">ex Srinivasan et al. 2021</name>
    <dbReference type="NCBI Taxonomy" id="1111454"/>
    <lineage>
        <taxon>Bacteria</taxon>
        <taxon>Bacillati</taxon>
        <taxon>Bacillota</taxon>
        <taxon>Negativicutes</taxon>
        <taxon>Veillonellales</taxon>
        <taxon>Veillonellaceae</taxon>
        <taxon>Megasphaera</taxon>
    </lineage>
</organism>
<dbReference type="RefSeq" id="WP_023053772.1">
    <property type="nucleotide sequence ID" value="NZ_AWXA01000037.1"/>
</dbReference>
<dbReference type="AlphaFoldDB" id="U7UIJ5"/>
<proteinExistence type="predicted"/>
<dbReference type="EMBL" id="AWXA01000037">
    <property type="protein sequence ID" value="ERT59145.1"/>
    <property type="molecule type" value="Genomic_DNA"/>
</dbReference>
<dbReference type="STRING" id="1111454.HMPREF1250_1484"/>
<dbReference type="InterPro" id="IPR050300">
    <property type="entry name" value="GDXG_lipolytic_enzyme"/>
</dbReference>
<dbReference type="SUPFAM" id="SSF53474">
    <property type="entry name" value="alpha/beta-Hydrolases"/>
    <property type="match status" value="1"/>
</dbReference>
<gene>
    <name evidence="3" type="ORF">HMPREF1250_1484</name>
</gene>
<dbReference type="EC" id="3.4.-.-" evidence="3"/>
<dbReference type="InterPro" id="IPR049492">
    <property type="entry name" value="BD-FAE-like_dom"/>
</dbReference>
<dbReference type="InterPro" id="IPR029058">
    <property type="entry name" value="AB_hydrolase_fold"/>
</dbReference>
<evidence type="ECO:0000313" key="3">
    <source>
        <dbReference type="EMBL" id="ERT59145.1"/>
    </source>
</evidence>
<protein>
    <submittedName>
        <fullName evidence="3">Peptidase, S9A/B/C family, catalytic domain protein</fullName>
        <ecNumber evidence="3">3.4.-.-</ecNumber>
    </submittedName>
</protein>
<dbReference type="GO" id="GO:0016787">
    <property type="term" value="F:hydrolase activity"/>
    <property type="evidence" value="ECO:0007669"/>
    <property type="project" value="UniProtKB-KW"/>
</dbReference>
<keyword evidence="4" id="KW-1185">Reference proteome</keyword>
<feature type="domain" description="BD-FAE-like" evidence="2">
    <location>
        <begin position="43"/>
        <end position="261"/>
    </location>
</feature>
<dbReference type="Proteomes" id="UP000017090">
    <property type="component" value="Unassembled WGS sequence"/>
</dbReference>
<evidence type="ECO:0000313" key="4">
    <source>
        <dbReference type="Proteomes" id="UP000017090"/>
    </source>
</evidence>
<evidence type="ECO:0000259" key="2">
    <source>
        <dbReference type="Pfam" id="PF20434"/>
    </source>
</evidence>
<sequence length="308" mass="33376">MVEMKGTWRKEELNVTLSMLPVIFDGPLLYRHGTSFPRYRLSMDILLPQVEIPLPAVVFIPGGGFMEADRSHFLQQRLAIAAAGFVVAAIDYRLIPTGTYAEGVSDVKAAVRYLRAHAAAFHIDSARIALMGDSAGGYLAALAGASNGTTLFDNGDDLDQKSDVQAVVDLYGLSDLTRIDADYSPAIRAQHDRELSAQSLYVNGITFARHSGAALSSTAAAAAAANPLTYISSQTPPFLLMHGTDDRLVSPSQTALLYEALRRNGVAATYYAVPHAGHRSTHWYQPQITERIIAFLQKHLGSFALRGQ</sequence>
<dbReference type="Gene3D" id="3.40.50.1820">
    <property type="entry name" value="alpha/beta hydrolase"/>
    <property type="match status" value="1"/>
</dbReference>
<keyword evidence="1 3" id="KW-0378">Hydrolase</keyword>
<dbReference type="PANTHER" id="PTHR48081">
    <property type="entry name" value="AB HYDROLASE SUPERFAMILY PROTEIN C4A8.06C"/>
    <property type="match status" value="1"/>
</dbReference>
<dbReference type="OrthoDB" id="24847at2"/>
<dbReference type="Pfam" id="PF20434">
    <property type="entry name" value="BD-FAE"/>
    <property type="match status" value="1"/>
</dbReference>
<comment type="caution">
    <text evidence="3">The sequence shown here is derived from an EMBL/GenBank/DDBJ whole genome shotgun (WGS) entry which is preliminary data.</text>
</comment>
<dbReference type="PATRIC" id="fig|1111454.3.peg.1404"/>
<dbReference type="eggNOG" id="COG0657">
    <property type="taxonomic scope" value="Bacteria"/>
</dbReference>
<reference evidence="3 4" key="1">
    <citation type="submission" date="2013-09" db="EMBL/GenBank/DDBJ databases">
        <authorList>
            <person name="Durkin A.S."/>
            <person name="Haft D.R."/>
            <person name="McCorrison J."/>
            <person name="Torralba M."/>
            <person name="Gillis M."/>
            <person name="Haft D.H."/>
            <person name="Methe B."/>
            <person name="Sutton G."/>
            <person name="Nelson K.E."/>
        </authorList>
    </citation>
    <scope>NUCLEOTIDE SEQUENCE [LARGE SCALE GENOMIC DNA]</scope>
    <source>
        <strain evidence="3 4">BV3C16-1</strain>
    </source>
</reference>
<accession>U7UIJ5</accession>
<dbReference type="PANTHER" id="PTHR48081:SF13">
    <property type="entry name" value="ALPHA_BETA HYDROLASE"/>
    <property type="match status" value="1"/>
</dbReference>